<dbReference type="PROSITE" id="PS50853">
    <property type="entry name" value="FN3"/>
    <property type="match status" value="6"/>
</dbReference>
<dbReference type="CDD" id="cd20956">
    <property type="entry name" value="IgI_4_Dscam"/>
    <property type="match status" value="1"/>
</dbReference>
<dbReference type="GO" id="GO:0098609">
    <property type="term" value="P:cell-cell adhesion"/>
    <property type="evidence" value="ECO:0007669"/>
    <property type="project" value="TreeGrafter"/>
</dbReference>
<feature type="domain" description="Fibronectin type-III" evidence="18">
    <location>
        <begin position="1298"/>
        <end position="1389"/>
    </location>
</feature>
<keyword evidence="4" id="KW-0732">Signal</keyword>
<name>A0AAV7Y419_9NEOP</name>
<dbReference type="InterPro" id="IPR013098">
    <property type="entry name" value="Ig_I-set"/>
</dbReference>
<dbReference type="SUPFAM" id="SSF48726">
    <property type="entry name" value="Immunoglobulin"/>
    <property type="match status" value="8"/>
</dbReference>
<evidence type="ECO:0000256" key="11">
    <source>
        <dbReference type="ARBA" id="ARBA00023157"/>
    </source>
</evidence>
<feature type="domain" description="Ig-like" evidence="17">
    <location>
        <begin position="1105"/>
        <end position="1201"/>
    </location>
</feature>
<keyword evidence="6" id="KW-0130">Cell adhesion</keyword>
<accession>A0AAV7Y419</accession>
<evidence type="ECO:0000256" key="13">
    <source>
        <dbReference type="ARBA" id="ARBA00023319"/>
    </source>
</evidence>
<feature type="region of interest" description="Disordered" evidence="15">
    <location>
        <begin position="1144"/>
        <end position="1166"/>
    </location>
</feature>
<evidence type="ECO:0000256" key="7">
    <source>
        <dbReference type="ARBA" id="ARBA00022902"/>
    </source>
</evidence>
<evidence type="ECO:0000256" key="3">
    <source>
        <dbReference type="ARBA" id="ARBA00022692"/>
    </source>
</evidence>
<evidence type="ECO:0000256" key="5">
    <source>
        <dbReference type="ARBA" id="ARBA00022737"/>
    </source>
</evidence>
<feature type="domain" description="Fibronectin type-III" evidence="18">
    <location>
        <begin position="802"/>
        <end position="901"/>
    </location>
</feature>
<feature type="domain" description="Ig-like" evidence="17">
    <location>
        <begin position="399"/>
        <end position="492"/>
    </location>
</feature>
<dbReference type="Proteomes" id="UP001075354">
    <property type="component" value="Chromosome 2"/>
</dbReference>
<evidence type="ECO:0000256" key="16">
    <source>
        <dbReference type="SAM" id="Phobius"/>
    </source>
</evidence>
<dbReference type="InterPro" id="IPR013783">
    <property type="entry name" value="Ig-like_fold"/>
</dbReference>
<keyword evidence="3 16" id="KW-0812">Transmembrane</keyword>
<dbReference type="CDD" id="cd00096">
    <property type="entry name" value="Ig"/>
    <property type="match status" value="2"/>
</dbReference>
<feature type="domain" description="Ig-like" evidence="17">
    <location>
        <begin position="101"/>
        <end position="205"/>
    </location>
</feature>
<feature type="region of interest" description="Disordered" evidence="15">
    <location>
        <begin position="1"/>
        <end position="29"/>
    </location>
</feature>
<dbReference type="EMBL" id="JAPTSV010000002">
    <property type="protein sequence ID" value="KAJ1531014.1"/>
    <property type="molecule type" value="Genomic_DNA"/>
</dbReference>
<feature type="domain" description="Fibronectin type-III" evidence="18">
    <location>
        <begin position="1005"/>
        <end position="1101"/>
    </location>
</feature>
<evidence type="ECO:0000256" key="6">
    <source>
        <dbReference type="ARBA" id="ARBA00022889"/>
    </source>
</evidence>
<gene>
    <name evidence="19" type="ORF">ONE63_005846</name>
</gene>
<feature type="domain" description="Ig-like" evidence="17">
    <location>
        <begin position="43"/>
        <end position="97"/>
    </location>
</feature>
<evidence type="ECO:0008006" key="21">
    <source>
        <dbReference type="Google" id="ProtNLM"/>
    </source>
</evidence>
<evidence type="ECO:0000256" key="15">
    <source>
        <dbReference type="SAM" id="MobiDB-lite"/>
    </source>
</evidence>
<dbReference type="SUPFAM" id="SSF49265">
    <property type="entry name" value="Fibronectin type III"/>
    <property type="match status" value="3"/>
</dbReference>
<comment type="caution">
    <text evidence="19">The sequence shown here is derived from an EMBL/GenBank/DDBJ whole genome shotgun (WGS) entry which is preliminary data.</text>
</comment>
<dbReference type="Pfam" id="PF07679">
    <property type="entry name" value="I-set"/>
    <property type="match status" value="4"/>
</dbReference>
<keyword evidence="12" id="KW-0325">Glycoprotein</keyword>
<dbReference type="SMART" id="SM00409">
    <property type="entry name" value="IG"/>
    <property type="match status" value="8"/>
</dbReference>
<keyword evidence="10 16" id="KW-0472">Membrane</keyword>
<feature type="compositionally biased region" description="Basic residues" evidence="15">
    <location>
        <begin position="1552"/>
        <end position="1562"/>
    </location>
</feature>
<keyword evidence="2" id="KW-1003">Cell membrane</keyword>
<dbReference type="InterPro" id="IPR003961">
    <property type="entry name" value="FN3_dom"/>
</dbReference>
<dbReference type="Gene3D" id="2.60.40.10">
    <property type="entry name" value="Immunoglobulins"/>
    <property type="match status" value="14"/>
</dbReference>
<evidence type="ECO:0000259" key="17">
    <source>
        <dbReference type="PROSITE" id="PS50835"/>
    </source>
</evidence>
<dbReference type="PANTHER" id="PTHR44170:SF56">
    <property type="entry name" value="FIBRONECTIN TYPE-III DOMAIN-CONTAINING PROTEIN"/>
    <property type="match status" value="1"/>
</dbReference>
<comment type="subcellular location">
    <subcellularLocation>
        <location evidence="1">Cell membrane</location>
        <topology evidence="1">Single-pass type I membrane protein</topology>
    </subcellularLocation>
    <subcellularLocation>
        <location evidence="14">Synapse</location>
    </subcellularLocation>
</comment>
<proteinExistence type="predicted"/>
<dbReference type="SMART" id="SM00408">
    <property type="entry name" value="IGc2"/>
    <property type="match status" value="8"/>
</dbReference>
<feature type="domain" description="Fibronectin type-III" evidence="18">
    <location>
        <begin position="1203"/>
        <end position="1296"/>
    </location>
</feature>
<evidence type="ECO:0000256" key="10">
    <source>
        <dbReference type="ARBA" id="ARBA00023136"/>
    </source>
</evidence>
<feature type="domain" description="Ig-like" evidence="17">
    <location>
        <begin position="497"/>
        <end position="588"/>
    </location>
</feature>
<keyword evidence="5" id="KW-0677">Repeat</keyword>
<dbReference type="GO" id="GO:0005886">
    <property type="term" value="C:plasma membrane"/>
    <property type="evidence" value="ECO:0007669"/>
    <property type="project" value="UniProtKB-SubCell"/>
</dbReference>
<keyword evidence="8 16" id="KW-1133">Transmembrane helix</keyword>
<feature type="domain" description="Ig-like" evidence="17">
    <location>
        <begin position="593"/>
        <end position="696"/>
    </location>
</feature>
<dbReference type="CDD" id="cd00063">
    <property type="entry name" value="FN3"/>
    <property type="match status" value="6"/>
</dbReference>
<dbReference type="FunFam" id="2.60.40.10:FF:000093">
    <property type="entry name" value="Down syndrome cell adhesion molecule, isoform B"/>
    <property type="match status" value="1"/>
</dbReference>
<keyword evidence="20" id="KW-1185">Reference proteome</keyword>
<evidence type="ECO:0000313" key="19">
    <source>
        <dbReference type="EMBL" id="KAJ1531014.1"/>
    </source>
</evidence>
<dbReference type="Pfam" id="PF25059">
    <property type="entry name" value="FN3_DSCAM-DSCAML_C"/>
    <property type="match status" value="1"/>
</dbReference>
<dbReference type="GO" id="GO:0045202">
    <property type="term" value="C:synapse"/>
    <property type="evidence" value="ECO:0007669"/>
    <property type="project" value="UniProtKB-SubCell"/>
</dbReference>
<feature type="region of interest" description="Disordered" evidence="15">
    <location>
        <begin position="1538"/>
        <end position="1651"/>
    </location>
</feature>
<evidence type="ECO:0000313" key="20">
    <source>
        <dbReference type="Proteomes" id="UP001075354"/>
    </source>
</evidence>
<dbReference type="Pfam" id="PF13927">
    <property type="entry name" value="Ig_3"/>
    <property type="match status" value="3"/>
</dbReference>
<dbReference type="FunFam" id="2.60.40.10:FF:000120">
    <property type="entry name" value="Down syndrome cell adhesion molecule like 1"/>
    <property type="match status" value="1"/>
</dbReference>
<keyword evidence="7" id="KW-0524">Neurogenesis</keyword>
<dbReference type="PROSITE" id="PS50835">
    <property type="entry name" value="IG_LIKE"/>
    <property type="match status" value="8"/>
</dbReference>
<dbReference type="SMART" id="SM00060">
    <property type="entry name" value="FN3"/>
    <property type="match status" value="6"/>
</dbReference>
<evidence type="ECO:0000259" key="18">
    <source>
        <dbReference type="PROSITE" id="PS50853"/>
    </source>
</evidence>
<dbReference type="InterPro" id="IPR056754">
    <property type="entry name" value="DSCAM/DSCAML_C"/>
</dbReference>
<evidence type="ECO:0000256" key="4">
    <source>
        <dbReference type="ARBA" id="ARBA00022729"/>
    </source>
</evidence>
<protein>
    <recommendedName>
        <fullName evidence="21">Down syndrome cell adhesion molecule-like protein Dscam2</fullName>
    </recommendedName>
</protein>
<keyword evidence="9" id="KW-0770">Synapse</keyword>
<reference evidence="19" key="1">
    <citation type="submission" date="2022-12" db="EMBL/GenBank/DDBJ databases">
        <title>Chromosome-level genome assembly of the bean flower thrips Megalurothrips usitatus.</title>
        <authorList>
            <person name="Ma L."/>
            <person name="Liu Q."/>
            <person name="Li H."/>
            <person name="Cai W."/>
        </authorList>
    </citation>
    <scope>NUCLEOTIDE SEQUENCE</scope>
    <source>
        <strain evidence="19">Cailab_2022a</strain>
    </source>
</reference>
<dbReference type="Pfam" id="PF00041">
    <property type="entry name" value="fn3"/>
    <property type="match status" value="5"/>
</dbReference>
<keyword evidence="11" id="KW-1015">Disulfide bond</keyword>
<evidence type="ECO:0000256" key="12">
    <source>
        <dbReference type="ARBA" id="ARBA00023180"/>
    </source>
</evidence>
<dbReference type="InterPro" id="IPR007110">
    <property type="entry name" value="Ig-like_dom"/>
</dbReference>
<feature type="compositionally biased region" description="Basic residues" evidence="15">
    <location>
        <begin position="1634"/>
        <end position="1644"/>
    </location>
</feature>
<feature type="domain" description="Fibronectin type-III" evidence="18">
    <location>
        <begin position="701"/>
        <end position="797"/>
    </location>
</feature>
<organism evidence="19 20">
    <name type="scientific">Megalurothrips usitatus</name>
    <name type="common">bean blossom thrips</name>
    <dbReference type="NCBI Taxonomy" id="439358"/>
    <lineage>
        <taxon>Eukaryota</taxon>
        <taxon>Metazoa</taxon>
        <taxon>Ecdysozoa</taxon>
        <taxon>Arthropoda</taxon>
        <taxon>Hexapoda</taxon>
        <taxon>Insecta</taxon>
        <taxon>Pterygota</taxon>
        <taxon>Neoptera</taxon>
        <taxon>Paraneoptera</taxon>
        <taxon>Thysanoptera</taxon>
        <taxon>Terebrantia</taxon>
        <taxon>Thripoidea</taxon>
        <taxon>Thripidae</taxon>
        <taxon>Megalurothrips</taxon>
    </lineage>
</organism>
<keyword evidence="13" id="KW-0393">Immunoglobulin domain</keyword>
<dbReference type="GO" id="GO:0048812">
    <property type="term" value="P:neuron projection morphogenesis"/>
    <property type="evidence" value="ECO:0007669"/>
    <property type="project" value="UniProtKB-ARBA"/>
</dbReference>
<feature type="domain" description="Ig-like" evidence="17">
    <location>
        <begin position="211"/>
        <end position="304"/>
    </location>
</feature>
<dbReference type="FunFam" id="2.60.40.10:FF:000333">
    <property type="entry name" value="Down syndrome cell adhesion molecule"/>
    <property type="match status" value="1"/>
</dbReference>
<dbReference type="FunFam" id="2.60.40.10:FF:000017">
    <property type="entry name" value="Down syndrome cell adhesion molecule b"/>
    <property type="match status" value="1"/>
</dbReference>
<dbReference type="InterPro" id="IPR036179">
    <property type="entry name" value="Ig-like_dom_sf"/>
</dbReference>
<dbReference type="PANTHER" id="PTHR44170">
    <property type="entry name" value="PROTEIN SIDEKICK"/>
    <property type="match status" value="1"/>
</dbReference>
<feature type="domain" description="Fibronectin type-III" evidence="18">
    <location>
        <begin position="906"/>
        <end position="1004"/>
    </location>
</feature>
<feature type="compositionally biased region" description="Gly residues" evidence="15">
    <location>
        <begin position="1542"/>
        <end position="1551"/>
    </location>
</feature>
<evidence type="ECO:0000256" key="8">
    <source>
        <dbReference type="ARBA" id="ARBA00022989"/>
    </source>
</evidence>
<sequence length="1684" mass="180979">MSRSGRAGVGISETGRDVPPPARRPPPPGSAAHCVSVCVCACRWWRQGQDNSLDAVDRFSVHDGTLTIPSVREADAGLYFCNASNSEGSEVLELTLQVWAPLSVHVLPPRQTVDVGKAADLVCQVAGFPRQRVRWLKDGRPLRGLTASLAGEDLVEEAAAASTARVRLLAPDRLHITAVTKEDRGMYQCVVRNDHDMAQGSAELRLGDAAPTLQYKFIEQTMQPGPSVSLKCSAAGNPTPHMSWRLDGFPLPPNDRVMIGQYVTLFGDVVSHVNISNVKAEDGGEYECEAESRAGVSRHQARLNIYGPPFVRPMPDIIAVAGKALHIKCPVAGYPIESVSWEKDGVVLPSIMRQRVAANTLTIENVQRTSDQGTYTCTARAKHSHVSKRSVDVRVLVPPRIAPFYFEEGLTEGMRTQVMCTASQGDPPVSLTWVKDAKQQQQQPPPPGIQIKDFAAYSSVLTIHSVTANHSGNYTCVVTNSAGRAEYTASLSVTVPPRWVVEPSEQSVVLGKAATLQCRAEGFPKPTITWKQAIGTQPQEFRDVGFEFQQLEEGSLFLPEAGSQHKGHYLCQASNGIGPALSKLVKLNVLAGPRIRARARTETARRGEAATLRCAADGDPPLDITWRLRGSRIDPAFDGRYGIKTSALGGGLGGGLGGVLSELTVEETEQRDRGEYQCIATNAYGQDSLGVQLLVQELPDFPRNLRVSEQTGRSVTLSWSPAPTASDSAVTAYAVQYKEARDVWHEHNQQKVLEGGETSTLIAGLRPATAYHFRIFAQNQLGTSAPSDVLHAVTDSEVPAGPPLQVSVEAASSTQLRITWQPPDRTLWNGDILGYVIGFRHLGSAEESFNYTRVSMTGDVSGDFRLSALDKYTQYQVVVQAFNTRGEGPQSPVVIAQTLEDAPSGPPRDVQCSALTAHNLQVGWTPPAPHLAHGVIQGYRLIYEPADDDPASETTARESKAMTSTNTVLHSLVPAANYTVQVLAFTRAGDGVASKPIVCSTEEAVPEAPERVKAVTRASNAVVLSWTPPRRSNGRLVKYTVHVRQVGDRAPVVKGTVPAAQTHYDVVDLSHDHTYEAWVTASTKVGSGRQSRTVPLTLASGASVPAAVVSWGRSLVVPHRTNVTLPCLVVGQPAPAVEWRHGDVRLEPGAGGPQGQQGQQGQQGEHRLTLSSLQRSAEGNYSCHAVNAAGSDVIVYSLQVQVPPTAPLLLTTTTTVDSVQLQWKQGDNGGAPVRGFVLGFRRELGEWEEAALDRRASTHLLSGLLCGTRYQFTLTAFNKIGSGAASALRTATTKGGKPGAAPAAQFLHVNATAATLHLPAWQDNDCPILYFVVEYQRDADDWVLVSNNAPPTQRLSIAPLLPRSRYAVRVTAHNNAGSTVHLYNFTGPAPAAADGDPVGPAATDAGLAATPFYLDAAVLAPTLVSIVALVLAVALACFCFRKNLETRTSAMVSLDNKQNMSMEHRDQYYTSVRKPLQSPCRDLNALERIPEYSEDIYPYATFHLPEHENMGGNPQRRGTFLGYHDALDLGLEEDHYQHIRPLGGGGGGGGRARSRSRSRSRANSRGAGGKRSDSDETESGSDSDHGDHMPGQGQGSLRVAAKHRGSSSSGSKQDKDGRSSSGSSSGPGGGGQPRGHRRSSRHSRPSPQHSKLVPFHFLDALGWEKRQAGVICVGVFGRRLPAAG</sequence>
<dbReference type="InterPro" id="IPR003599">
    <property type="entry name" value="Ig_sub"/>
</dbReference>
<evidence type="ECO:0000256" key="14">
    <source>
        <dbReference type="ARBA" id="ARBA00034103"/>
    </source>
</evidence>
<feature type="domain" description="Ig-like" evidence="17">
    <location>
        <begin position="308"/>
        <end position="387"/>
    </location>
</feature>
<feature type="compositionally biased region" description="Pro residues" evidence="15">
    <location>
        <begin position="18"/>
        <end position="29"/>
    </location>
</feature>
<dbReference type="FunFam" id="2.60.40.10:FF:000104">
    <property type="entry name" value="Down syndrome cell adhesion molecule b"/>
    <property type="match status" value="1"/>
</dbReference>
<evidence type="ECO:0000256" key="9">
    <source>
        <dbReference type="ARBA" id="ARBA00023018"/>
    </source>
</evidence>
<evidence type="ECO:0000256" key="1">
    <source>
        <dbReference type="ARBA" id="ARBA00004251"/>
    </source>
</evidence>
<dbReference type="InterPro" id="IPR036116">
    <property type="entry name" value="FN3_sf"/>
</dbReference>
<evidence type="ECO:0000256" key="2">
    <source>
        <dbReference type="ARBA" id="ARBA00022475"/>
    </source>
</evidence>
<dbReference type="InterPro" id="IPR003598">
    <property type="entry name" value="Ig_sub2"/>
</dbReference>
<feature type="transmembrane region" description="Helical" evidence="16">
    <location>
        <begin position="1418"/>
        <end position="1440"/>
    </location>
</feature>